<evidence type="ECO:0000313" key="2">
    <source>
        <dbReference type="Proteomes" id="UP000075737"/>
    </source>
</evidence>
<evidence type="ECO:0008006" key="3">
    <source>
        <dbReference type="Google" id="ProtNLM"/>
    </source>
</evidence>
<sequence>MLLLEKIISALKNYMVLKENIKFVYLFGSFAEGKSKIELLLC</sequence>
<accession>A0A161PYA8</accession>
<protein>
    <recommendedName>
        <fullName evidence="3">Polymerase beta nucleotidyltransferase domain-containing protein</fullName>
    </recommendedName>
</protein>
<reference evidence="1 2" key="1">
    <citation type="submission" date="2015-12" db="EMBL/GenBank/DDBJ databases">
        <title>Draft genome of Thermovenabulum gondwanense isolated from a red thermophilic microbial mat colonisisng an outflow channel of a bore well.</title>
        <authorList>
            <person name="Patel B.K."/>
        </authorList>
    </citation>
    <scope>NUCLEOTIDE SEQUENCE [LARGE SCALE GENOMIC DNA]</scope>
    <source>
        <strain evidence="1 2">R270</strain>
    </source>
</reference>
<gene>
    <name evidence="1" type="ORF">ATZ99_08210</name>
</gene>
<proteinExistence type="predicted"/>
<name>A0A161PYA8_9FIRM</name>
<comment type="caution">
    <text evidence="1">The sequence shown here is derived from an EMBL/GenBank/DDBJ whole genome shotgun (WGS) entry which is preliminary data.</text>
</comment>
<dbReference type="Proteomes" id="UP000075737">
    <property type="component" value="Unassembled WGS sequence"/>
</dbReference>
<dbReference type="RefSeq" id="WP_222927068.1">
    <property type="nucleotide sequence ID" value="NZ_LOHZ01000023.1"/>
</dbReference>
<evidence type="ECO:0000313" key="1">
    <source>
        <dbReference type="EMBL" id="KYO67004.1"/>
    </source>
</evidence>
<dbReference type="EMBL" id="LOHZ01000023">
    <property type="protein sequence ID" value="KYO67004.1"/>
    <property type="molecule type" value="Genomic_DNA"/>
</dbReference>
<dbReference type="AlphaFoldDB" id="A0A161PYA8"/>
<organism evidence="1 2">
    <name type="scientific">Thermovenabulum gondwanense</name>
    <dbReference type="NCBI Taxonomy" id="520767"/>
    <lineage>
        <taxon>Bacteria</taxon>
        <taxon>Bacillati</taxon>
        <taxon>Bacillota</taxon>
        <taxon>Clostridia</taxon>
        <taxon>Thermosediminibacterales</taxon>
        <taxon>Thermosediminibacteraceae</taxon>
        <taxon>Thermovenabulum</taxon>
    </lineage>
</organism>
<keyword evidence="2" id="KW-1185">Reference proteome</keyword>